<keyword evidence="1" id="KW-0732">Signal</keyword>
<keyword evidence="3" id="KW-1185">Reference proteome</keyword>
<dbReference type="RefSeq" id="WP_143010579.1">
    <property type="nucleotide sequence ID" value="NZ_FNGY01000014.1"/>
</dbReference>
<protein>
    <recommendedName>
        <fullName evidence="4">Lipoprotein</fullName>
    </recommendedName>
</protein>
<accession>A0A1H0IYS5</accession>
<dbReference type="PROSITE" id="PS51257">
    <property type="entry name" value="PROKAR_LIPOPROTEIN"/>
    <property type="match status" value="1"/>
</dbReference>
<evidence type="ECO:0008006" key="4">
    <source>
        <dbReference type="Google" id="ProtNLM"/>
    </source>
</evidence>
<feature type="chain" id="PRO_5010216232" description="Lipoprotein" evidence="1">
    <location>
        <begin position="20"/>
        <end position="127"/>
    </location>
</feature>
<dbReference type="OrthoDB" id="1373484at2"/>
<evidence type="ECO:0000313" key="3">
    <source>
        <dbReference type="Proteomes" id="UP000183200"/>
    </source>
</evidence>
<organism evidence="2 3">
    <name type="scientific">Pedobacter steynii</name>
    <dbReference type="NCBI Taxonomy" id="430522"/>
    <lineage>
        <taxon>Bacteria</taxon>
        <taxon>Pseudomonadati</taxon>
        <taxon>Bacteroidota</taxon>
        <taxon>Sphingobacteriia</taxon>
        <taxon>Sphingobacteriales</taxon>
        <taxon>Sphingobacteriaceae</taxon>
        <taxon>Pedobacter</taxon>
    </lineage>
</organism>
<feature type="signal peptide" evidence="1">
    <location>
        <begin position="1"/>
        <end position="19"/>
    </location>
</feature>
<reference evidence="3" key="1">
    <citation type="submission" date="2016-10" db="EMBL/GenBank/DDBJ databases">
        <authorList>
            <person name="Varghese N."/>
            <person name="Submissions S."/>
        </authorList>
    </citation>
    <scope>NUCLEOTIDE SEQUENCE [LARGE SCALE GENOMIC DNA]</scope>
    <source>
        <strain evidence="3">DSM 19110</strain>
    </source>
</reference>
<evidence type="ECO:0000313" key="2">
    <source>
        <dbReference type="EMBL" id="SDO36493.1"/>
    </source>
</evidence>
<name>A0A1H0IYS5_9SPHI</name>
<dbReference type="EMBL" id="FNGY01000014">
    <property type="protein sequence ID" value="SDO36493.1"/>
    <property type="molecule type" value="Genomic_DNA"/>
</dbReference>
<gene>
    <name evidence="2" type="ORF">SAMN05421820_11424</name>
</gene>
<proteinExistence type="predicted"/>
<dbReference type="AlphaFoldDB" id="A0A1H0IYS5"/>
<sequence length="127" mass="14748">MKRSLICLVFCMFLLFSCAKKLQPKVSFRDIRKAEITARQKQSRQRLEKASHIDEDDAFQLIHNANTSFYPKKSGDLNCMKGKVVIEIFEDSTRTKKSSTRLETLYDKNGLTKRSVTYIDKIVFSTE</sequence>
<evidence type="ECO:0000256" key="1">
    <source>
        <dbReference type="SAM" id="SignalP"/>
    </source>
</evidence>
<dbReference type="Proteomes" id="UP000183200">
    <property type="component" value="Unassembled WGS sequence"/>
</dbReference>